<dbReference type="GO" id="GO:0061630">
    <property type="term" value="F:ubiquitin protein ligase activity"/>
    <property type="evidence" value="ECO:0007669"/>
    <property type="project" value="TreeGrafter"/>
</dbReference>
<dbReference type="GeneID" id="111137442"/>
<reference evidence="5" key="1">
    <citation type="submission" date="2025-08" db="UniProtKB">
        <authorList>
            <consortium name="RefSeq"/>
        </authorList>
    </citation>
    <scope>IDENTIFICATION</scope>
    <source>
        <tissue evidence="5">Whole sample</tissue>
    </source>
</reference>
<dbReference type="InterPro" id="IPR000315">
    <property type="entry name" value="Znf_B-box"/>
</dbReference>
<dbReference type="Gene3D" id="3.30.160.60">
    <property type="entry name" value="Classic Zinc Finger"/>
    <property type="match status" value="1"/>
</dbReference>
<feature type="domain" description="B box-type" evidence="3">
    <location>
        <begin position="314"/>
        <end position="359"/>
    </location>
</feature>
<keyword evidence="1" id="KW-0863">Zinc-finger</keyword>
<sequence length="578" mass="66971">MYKYEKETQMQKVSYLRRFQVLILQFCNFEQELQKTFKDVSLKCDVSNNCVKLEGLCGEVIPASVQMREFISKIVKTEVRQFSKLLQTFLHNQPVYMYVNNRLRERNVIGVWEFSKEEETLTVFSKSDQEAVKAAHLIKESVIETPVVVKNEARPLLTSEEWQSKAKEIEQQGEGLIKIISEANKSQIIILCTDKWEGVSREFIEDFLTENTIYEEILNLEPGMMRYLQMNCADAITKVGTQLQNEKGNVTINNTGIVVRATRTGLNMAKFSIDKILREVKHQEVIEVSKNVSDIESFHTWQNFTQDSTNEMSQHYVDCETCGRYSDFYCNACHQRICGKCREEHLKNPDNTKHKISKYKERKMRFLSNPCKLHPIHQMVLFCKKCQKAICAICTTSEHEGHGFLDLEEVCTEKFRARFEDIRNIRDNVLPPSRVNLEESQRITKETKDNIGDMKRIMTEKATRFKELVDTILTESLQELQTYEVPAVSGAENQEENMVGYVSRMENLLEQYKTSISSENSEKFLSDMKKTPTVILDPIPALATTNLSPFTFSEGELRKADIRKQFGSLQKSAEREKS</sequence>
<feature type="coiled-coil region" evidence="2">
    <location>
        <begin position="491"/>
        <end position="522"/>
    </location>
</feature>
<accession>A0A8B8EYI2</accession>
<feature type="domain" description="B box-type" evidence="3">
    <location>
        <begin position="371"/>
        <end position="407"/>
    </location>
</feature>
<dbReference type="SUPFAM" id="SSF57845">
    <property type="entry name" value="B-box zinc-binding domain"/>
    <property type="match status" value="1"/>
</dbReference>
<dbReference type="GO" id="GO:0008270">
    <property type="term" value="F:zinc ion binding"/>
    <property type="evidence" value="ECO:0007669"/>
    <property type="project" value="UniProtKB-KW"/>
</dbReference>
<dbReference type="AlphaFoldDB" id="A0A8B8EYI2"/>
<keyword evidence="4" id="KW-1185">Reference proteome</keyword>
<keyword evidence="1" id="KW-0479">Metal-binding</keyword>
<organism evidence="4 5">
    <name type="scientific">Crassostrea virginica</name>
    <name type="common">Eastern oyster</name>
    <dbReference type="NCBI Taxonomy" id="6565"/>
    <lineage>
        <taxon>Eukaryota</taxon>
        <taxon>Metazoa</taxon>
        <taxon>Spiralia</taxon>
        <taxon>Lophotrochozoa</taxon>
        <taxon>Mollusca</taxon>
        <taxon>Bivalvia</taxon>
        <taxon>Autobranchia</taxon>
        <taxon>Pteriomorphia</taxon>
        <taxon>Ostreida</taxon>
        <taxon>Ostreoidea</taxon>
        <taxon>Ostreidae</taxon>
        <taxon>Crassostrea</taxon>
    </lineage>
</organism>
<dbReference type="PROSITE" id="PS50119">
    <property type="entry name" value="ZF_BBOX"/>
    <property type="match status" value="2"/>
</dbReference>
<dbReference type="SMART" id="SM00336">
    <property type="entry name" value="BBOX"/>
    <property type="match status" value="2"/>
</dbReference>
<dbReference type="PANTHER" id="PTHR25462:SF296">
    <property type="entry name" value="MEIOTIC P26, ISOFORM F"/>
    <property type="match status" value="1"/>
</dbReference>
<keyword evidence="1" id="KW-0862">Zinc</keyword>
<proteinExistence type="predicted"/>
<protein>
    <submittedName>
        <fullName evidence="5">Uncharacterized protein LOC111137442</fullName>
    </submittedName>
</protein>
<keyword evidence="2" id="KW-0175">Coiled coil</keyword>
<evidence type="ECO:0000259" key="3">
    <source>
        <dbReference type="PROSITE" id="PS50119"/>
    </source>
</evidence>
<evidence type="ECO:0000256" key="1">
    <source>
        <dbReference type="PROSITE-ProRule" id="PRU00024"/>
    </source>
</evidence>
<evidence type="ECO:0000313" key="5">
    <source>
        <dbReference type="RefSeq" id="XP_022344613.1"/>
    </source>
</evidence>
<dbReference type="RefSeq" id="XP_022344613.1">
    <property type="nucleotide sequence ID" value="XM_022488905.1"/>
</dbReference>
<dbReference type="OrthoDB" id="10444001at2759"/>
<gene>
    <name evidence="5" type="primary">LOC111137442</name>
</gene>
<dbReference type="KEGG" id="cvn:111137442"/>
<evidence type="ECO:0000313" key="4">
    <source>
        <dbReference type="Proteomes" id="UP000694844"/>
    </source>
</evidence>
<dbReference type="Proteomes" id="UP000694844">
    <property type="component" value="Chromosome 5"/>
</dbReference>
<evidence type="ECO:0000256" key="2">
    <source>
        <dbReference type="SAM" id="Coils"/>
    </source>
</evidence>
<dbReference type="GO" id="GO:0005654">
    <property type="term" value="C:nucleoplasm"/>
    <property type="evidence" value="ECO:0007669"/>
    <property type="project" value="TreeGrafter"/>
</dbReference>
<dbReference type="Pfam" id="PF00643">
    <property type="entry name" value="zf-B_box"/>
    <property type="match status" value="1"/>
</dbReference>
<dbReference type="InterPro" id="IPR047153">
    <property type="entry name" value="TRIM45/56/19-like"/>
</dbReference>
<dbReference type="PANTHER" id="PTHR25462">
    <property type="entry name" value="BONUS, ISOFORM C-RELATED"/>
    <property type="match status" value="1"/>
</dbReference>
<name>A0A8B8EYI2_CRAVI</name>